<evidence type="ECO:0000256" key="1">
    <source>
        <dbReference type="SAM" id="MobiDB-lite"/>
    </source>
</evidence>
<proteinExistence type="predicted"/>
<dbReference type="OrthoDB" id="5596992at2759"/>
<feature type="region of interest" description="Disordered" evidence="1">
    <location>
        <begin position="62"/>
        <end position="101"/>
    </location>
</feature>
<organism evidence="2 3">
    <name type="scientific">Tetrahymena thermophila (strain SB210)</name>
    <dbReference type="NCBI Taxonomy" id="312017"/>
    <lineage>
        <taxon>Eukaryota</taxon>
        <taxon>Sar</taxon>
        <taxon>Alveolata</taxon>
        <taxon>Ciliophora</taxon>
        <taxon>Intramacronucleata</taxon>
        <taxon>Oligohymenophorea</taxon>
        <taxon>Hymenostomatida</taxon>
        <taxon>Tetrahymenina</taxon>
        <taxon>Tetrahymenidae</taxon>
        <taxon>Tetrahymena</taxon>
    </lineage>
</organism>
<dbReference type="InParanoid" id="Q22Y85"/>
<accession>Q22Y85</accession>
<dbReference type="RefSeq" id="XP_001010384.1">
    <property type="nucleotide sequence ID" value="XM_001010384.2"/>
</dbReference>
<feature type="compositionally biased region" description="Basic and acidic residues" evidence="1">
    <location>
        <begin position="10"/>
        <end position="26"/>
    </location>
</feature>
<protein>
    <submittedName>
        <fullName evidence="2">Uncharacterized protein</fullName>
    </submittedName>
</protein>
<dbReference type="Proteomes" id="UP000009168">
    <property type="component" value="Unassembled WGS sequence"/>
</dbReference>
<evidence type="ECO:0000313" key="2">
    <source>
        <dbReference type="EMBL" id="EAR90139.1"/>
    </source>
</evidence>
<gene>
    <name evidence="2" type="ORF">TTHERM_00354860</name>
</gene>
<feature type="region of interest" description="Disordered" evidence="1">
    <location>
        <begin position="1"/>
        <end position="44"/>
    </location>
</feature>
<evidence type="ECO:0000313" key="3">
    <source>
        <dbReference type="Proteomes" id="UP000009168"/>
    </source>
</evidence>
<dbReference type="KEGG" id="tet:TTHERM_00354860"/>
<dbReference type="GeneID" id="7845886"/>
<keyword evidence="3" id="KW-1185">Reference proteome</keyword>
<dbReference type="AlphaFoldDB" id="Q22Y85"/>
<dbReference type="HOGENOM" id="CLU_1017340_0_0_1"/>
<dbReference type="eggNOG" id="ENOG502S8SI">
    <property type="taxonomic scope" value="Eukaryota"/>
</dbReference>
<feature type="compositionally biased region" description="Low complexity" evidence="1">
    <location>
        <begin position="27"/>
        <end position="37"/>
    </location>
</feature>
<dbReference type="EMBL" id="GG662749">
    <property type="protein sequence ID" value="EAR90139.1"/>
    <property type="molecule type" value="Genomic_DNA"/>
</dbReference>
<name>Q22Y85_TETTS</name>
<reference evidence="3" key="1">
    <citation type="journal article" date="2006" name="PLoS Biol.">
        <title>Macronuclear genome sequence of the ciliate Tetrahymena thermophila, a model eukaryote.</title>
        <authorList>
            <person name="Eisen J.A."/>
            <person name="Coyne R.S."/>
            <person name="Wu M."/>
            <person name="Wu D."/>
            <person name="Thiagarajan M."/>
            <person name="Wortman J.R."/>
            <person name="Badger J.H."/>
            <person name="Ren Q."/>
            <person name="Amedeo P."/>
            <person name="Jones K.M."/>
            <person name="Tallon L.J."/>
            <person name="Delcher A.L."/>
            <person name="Salzberg S.L."/>
            <person name="Silva J.C."/>
            <person name="Haas B.J."/>
            <person name="Majoros W.H."/>
            <person name="Farzad M."/>
            <person name="Carlton J.M."/>
            <person name="Smith R.K. Jr."/>
            <person name="Garg J."/>
            <person name="Pearlman R.E."/>
            <person name="Karrer K.M."/>
            <person name="Sun L."/>
            <person name="Manning G."/>
            <person name="Elde N.C."/>
            <person name="Turkewitz A.P."/>
            <person name="Asai D.J."/>
            <person name="Wilkes D.E."/>
            <person name="Wang Y."/>
            <person name="Cai H."/>
            <person name="Collins K."/>
            <person name="Stewart B.A."/>
            <person name="Lee S.R."/>
            <person name="Wilamowska K."/>
            <person name="Weinberg Z."/>
            <person name="Ruzzo W.L."/>
            <person name="Wloga D."/>
            <person name="Gaertig J."/>
            <person name="Frankel J."/>
            <person name="Tsao C.-C."/>
            <person name="Gorovsky M.A."/>
            <person name="Keeling P.J."/>
            <person name="Waller R.F."/>
            <person name="Patron N.J."/>
            <person name="Cherry J.M."/>
            <person name="Stover N.A."/>
            <person name="Krieger C.J."/>
            <person name="del Toro C."/>
            <person name="Ryder H.F."/>
            <person name="Williamson S.C."/>
            <person name="Barbeau R.A."/>
            <person name="Hamilton E.P."/>
            <person name="Orias E."/>
        </authorList>
    </citation>
    <scope>NUCLEOTIDE SEQUENCE [LARGE SCALE GENOMIC DNA]</scope>
    <source>
        <strain evidence="3">SB210</strain>
    </source>
</reference>
<dbReference type="OMA" id="NAKGANC"/>
<sequence length="274" mass="32268">MSQELNKQLEQLEIKEAKQAQQEETKNNSQQQDQQPQEEVKKKKVVKSVRFNLEIKKATQAEKIAKENQEQQPQNESKGLFPATLPEQSQEENQTDLKPSLESQYTEEEINEMEQIKTWLFTNIKRDIDNANAKGANCVQLKVKNFVLLRKEDNQLYNRVEFDTTFDFTTIEQILLSPEEAHPAQSTLKYCMVVLFGKNKNVPLVFPYCYQKLDEIEEMQKETEQTKNKKEKKKLQKKLKKKMGNYTPNELDNWIFVNSNLKEAFHKINSFQNI</sequence>